<proteinExistence type="predicted"/>
<reference evidence="1" key="1">
    <citation type="submission" date="2023-07" db="EMBL/GenBank/DDBJ databases">
        <title>Genomic Encyclopedia of Type Strains, Phase IV (KMG-IV): sequencing the most valuable type-strain genomes for metagenomic binning, comparative biology and taxonomic classification.</title>
        <authorList>
            <person name="Goeker M."/>
        </authorList>
    </citation>
    <scope>NUCLEOTIDE SEQUENCE</scope>
    <source>
        <strain evidence="1">DSM 19569</strain>
    </source>
</reference>
<dbReference type="Proteomes" id="UP001223420">
    <property type="component" value="Unassembled WGS sequence"/>
</dbReference>
<name>A0AAJ1TVI5_9HYPH</name>
<protein>
    <submittedName>
        <fullName evidence="1">Uncharacterized protein</fullName>
    </submittedName>
</protein>
<dbReference type="EMBL" id="JAUSWL010000003">
    <property type="protein sequence ID" value="MDQ0543303.1"/>
    <property type="molecule type" value="Genomic_DNA"/>
</dbReference>
<accession>A0AAJ1TVI5</accession>
<dbReference type="RefSeq" id="WP_163005967.1">
    <property type="nucleotide sequence ID" value="NZ_CP033231.1"/>
</dbReference>
<sequence>MSKKTEIHALAGFQLVPLPGPGGPYVILTTGCRPEHSKTPDDCLLHTIGMRVKQARDLAAGLLKVADTAEEMDAGSST</sequence>
<gene>
    <name evidence="1" type="ORF">QO001_002229</name>
</gene>
<evidence type="ECO:0000313" key="2">
    <source>
        <dbReference type="Proteomes" id="UP001223420"/>
    </source>
</evidence>
<dbReference type="PROSITE" id="PS51257">
    <property type="entry name" value="PROKAR_LIPOPROTEIN"/>
    <property type="match status" value="1"/>
</dbReference>
<organism evidence="1 2">
    <name type="scientific">Methylobacterium brachiatum</name>
    <dbReference type="NCBI Taxonomy" id="269660"/>
    <lineage>
        <taxon>Bacteria</taxon>
        <taxon>Pseudomonadati</taxon>
        <taxon>Pseudomonadota</taxon>
        <taxon>Alphaproteobacteria</taxon>
        <taxon>Hyphomicrobiales</taxon>
        <taxon>Methylobacteriaceae</taxon>
        <taxon>Methylobacterium</taxon>
    </lineage>
</organism>
<dbReference type="AlphaFoldDB" id="A0AAJ1TVI5"/>
<comment type="caution">
    <text evidence="1">The sequence shown here is derived from an EMBL/GenBank/DDBJ whole genome shotgun (WGS) entry which is preliminary data.</text>
</comment>
<evidence type="ECO:0000313" key="1">
    <source>
        <dbReference type="EMBL" id="MDQ0543303.1"/>
    </source>
</evidence>